<protein>
    <submittedName>
        <fullName evidence="2">Uncharacterized protein</fullName>
    </submittedName>
</protein>
<dbReference type="Proteomes" id="UP000019335">
    <property type="component" value="Chromosome 17"/>
</dbReference>
<proteinExistence type="predicted"/>
<sequence>MAVSRESSRGWDVWVPKRGARQGREGIGCGRLRFRGQDALMLGPASSGLAPVKDGQCGQCSSGRLKILHIRVCYAEASRDEGQKREGGARHGIWLRTEHAGASTTAHFPKRRACGSMAGLCDEQRWDVLAREKVKRLPSEDWIDWAHVEMERRGGGSGKEGGRRGRTSRRADRMMQAGTTRMQGLNRVRKHKL</sequence>
<dbReference type="AlphaFoldDB" id="W7TRU5"/>
<evidence type="ECO:0000256" key="1">
    <source>
        <dbReference type="SAM" id="MobiDB-lite"/>
    </source>
</evidence>
<feature type="region of interest" description="Disordered" evidence="1">
    <location>
        <begin position="152"/>
        <end position="193"/>
    </location>
</feature>
<reference evidence="2 3" key="1">
    <citation type="journal article" date="2014" name="Mol. Plant">
        <title>Chromosome Scale Genome Assembly and Transcriptome Profiling of Nannochloropsis gaditana in Nitrogen Depletion.</title>
        <authorList>
            <person name="Corteggiani Carpinelli E."/>
            <person name="Telatin A."/>
            <person name="Vitulo N."/>
            <person name="Forcato C."/>
            <person name="D'Angelo M."/>
            <person name="Schiavon R."/>
            <person name="Vezzi A."/>
            <person name="Giacometti G.M."/>
            <person name="Morosinotto T."/>
            <person name="Valle G."/>
        </authorList>
    </citation>
    <scope>NUCLEOTIDE SEQUENCE [LARGE SCALE GENOMIC DNA]</scope>
    <source>
        <strain evidence="2 3">B-31</strain>
    </source>
</reference>
<comment type="caution">
    <text evidence="2">The sequence shown here is derived from an EMBL/GenBank/DDBJ whole genome shotgun (WGS) entry which is preliminary data.</text>
</comment>
<evidence type="ECO:0000313" key="2">
    <source>
        <dbReference type="EMBL" id="EWM23276.1"/>
    </source>
</evidence>
<accession>W7TRU5</accession>
<name>W7TRU5_9STRA</name>
<keyword evidence="3" id="KW-1185">Reference proteome</keyword>
<evidence type="ECO:0000313" key="3">
    <source>
        <dbReference type="Proteomes" id="UP000019335"/>
    </source>
</evidence>
<organism evidence="2 3">
    <name type="scientific">Nannochloropsis gaditana</name>
    <dbReference type="NCBI Taxonomy" id="72520"/>
    <lineage>
        <taxon>Eukaryota</taxon>
        <taxon>Sar</taxon>
        <taxon>Stramenopiles</taxon>
        <taxon>Ochrophyta</taxon>
        <taxon>Eustigmatophyceae</taxon>
        <taxon>Eustigmatales</taxon>
        <taxon>Monodopsidaceae</taxon>
        <taxon>Nannochloropsis</taxon>
    </lineage>
</organism>
<dbReference type="EMBL" id="AZIL01001695">
    <property type="protein sequence ID" value="EWM23276.1"/>
    <property type="molecule type" value="Genomic_DNA"/>
</dbReference>
<gene>
    <name evidence="2" type="ORF">Naga_101027g2</name>
</gene>